<dbReference type="RefSeq" id="WP_344863429.1">
    <property type="nucleotide sequence ID" value="NZ_BAAAUT010000044.1"/>
</dbReference>
<feature type="domain" description="UPF0029" evidence="3">
    <location>
        <begin position="146"/>
        <end position="201"/>
    </location>
</feature>
<dbReference type="Pfam" id="PF09186">
    <property type="entry name" value="DUF1949"/>
    <property type="match status" value="1"/>
</dbReference>
<dbReference type="InterPro" id="IPR020569">
    <property type="entry name" value="UPF0029_Impact_CS"/>
</dbReference>
<evidence type="ECO:0000256" key="1">
    <source>
        <dbReference type="ARBA" id="ARBA00007665"/>
    </source>
</evidence>
<dbReference type="InterPro" id="IPR015796">
    <property type="entry name" value="Impact_YigZ-like"/>
</dbReference>
<accession>A0ABP6NNU1</accession>
<feature type="domain" description="Impact N-terminal" evidence="2">
    <location>
        <begin position="26"/>
        <end position="128"/>
    </location>
</feature>
<evidence type="ECO:0000259" key="3">
    <source>
        <dbReference type="Pfam" id="PF09186"/>
    </source>
</evidence>
<gene>
    <name evidence="4" type="ORF">GCM10010466_49420</name>
</gene>
<sequence length="215" mass="23491">MREYTDRVAEPYLTPEEPVEHEIEIKRSRFVCAVAPVTSEREARAFVAARKELHPDATHNCSAYVIGDRRLQKADDDGEPGGTAGTPMLETLLRRGLGDVATVVTRYFGGVKLGAGGLVRAYGGAVGKTLDVARTVEMVPARVMTVTVDHVRAGRLENDLRVSPYEVRGAAYGARVELRVAVRESELALFPDWVATLTAGQAEIEPGERVYLRKA</sequence>
<dbReference type="InterPro" id="IPR036956">
    <property type="entry name" value="Impact_N_sf"/>
</dbReference>
<dbReference type="Proteomes" id="UP001500320">
    <property type="component" value="Unassembled WGS sequence"/>
</dbReference>
<evidence type="ECO:0000259" key="2">
    <source>
        <dbReference type="Pfam" id="PF01205"/>
    </source>
</evidence>
<protein>
    <submittedName>
        <fullName evidence="4">YigZ family protein</fullName>
    </submittedName>
</protein>
<dbReference type="EMBL" id="BAAAUT010000044">
    <property type="protein sequence ID" value="GAA3152555.1"/>
    <property type="molecule type" value="Genomic_DNA"/>
</dbReference>
<dbReference type="NCBIfam" id="TIGR00257">
    <property type="entry name" value="IMPACT_YIGZ"/>
    <property type="match status" value="1"/>
</dbReference>
<dbReference type="PROSITE" id="PS00910">
    <property type="entry name" value="UPF0029"/>
    <property type="match status" value="1"/>
</dbReference>
<proteinExistence type="inferred from homology"/>
<dbReference type="InterPro" id="IPR001498">
    <property type="entry name" value="Impact_N"/>
</dbReference>
<dbReference type="InterPro" id="IPR023582">
    <property type="entry name" value="Impact"/>
</dbReference>
<evidence type="ECO:0000313" key="5">
    <source>
        <dbReference type="Proteomes" id="UP001500320"/>
    </source>
</evidence>
<dbReference type="PANTHER" id="PTHR16301">
    <property type="entry name" value="IMPACT-RELATED"/>
    <property type="match status" value="1"/>
</dbReference>
<comment type="similarity">
    <text evidence="1">Belongs to the IMPACT family.</text>
</comment>
<reference evidence="5" key="1">
    <citation type="journal article" date="2019" name="Int. J. Syst. Evol. Microbiol.">
        <title>The Global Catalogue of Microorganisms (GCM) 10K type strain sequencing project: providing services to taxonomists for standard genome sequencing and annotation.</title>
        <authorList>
            <consortium name="The Broad Institute Genomics Platform"/>
            <consortium name="The Broad Institute Genome Sequencing Center for Infectious Disease"/>
            <person name="Wu L."/>
            <person name="Ma J."/>
        </authorList>
    </citation>
    <scope>NUCLEOTIDE SEQUENCE [LARGE SCALE GENOMIC DNA]</scope>
    <source>
        <strain evidence="5">JCM 9373</strain>
    </source>
</reference>
<evidence type="ECO:0000313" key="4">
    <source>
        <dbReference type="EMBL" id="GAA3152555.1"/>
    </source>
</evidence>
<organism evidence="4 5">
    <name type="scientific">Planomonospora alba</name>
    <dbReference type="NCBI Taxonomy" id="161354"/>
    <lineage>
        <taxon>Bacteria</taxon>
        <taxon>Bacillati</taxon>
        <taxon>Actinomycetota</taxon>
        <taxon>Actinomycetes</taxon>
        <taxon>Streptosporangiales</taxon>
        <taxon>Streptosporangiaceae</taxon>
        <taxon>Planomonospora</taxon>
    </lineage>
</organism>
<dbReference type="InterPro" id="IPR015269">
    <property type="entry name" value="UPF0029_Impact_C"/>
</dbReference>
<dbReference type="Pfam" id="PF01205">
    <property type="entry name" value="Impact_N"/>
    <property type="match status" value="1"/>
</dbReference>
<comment type="caution">
    <text evidence="4">The sequence shown here is derived from an EMBL/GenBank/DDBJ whole genome shotgun (WGS) entry which is preliminary data.</text>
</comment>
<dbReference type="InterPro" id="IPR035647">
    <property type="entry name" value="EFG_III/V"/>
</dbReference>
<dbReference type="SUPFAM" id="SSF54980">
    <property type="entry name" value="EF-G C-terminal domain-like"/>
    <property type="match status" value="1"/>
</dbReference>
<dbReference type="Gene3D" id="3.30.230.30">
    <property type="entry name" value="Impact, N-terminal domain"/>
    <property type="match status" value="1"/>
</dbReference>
<dbReference type="PANTHER" id="PTHR16301:SF20">
    <property type="entry name" value="IMPACT FAMILY MEMBER YIGZ"/>
    <property type="match status" value="1"/>
</dbReference>
<name>A0ABP6NNU1_9ACTN</name>
<keyword evidence="5" id="KW-1185">Reference proteome</keyword>
<dbReference type="SUPFAM" id="SSF54211">
    <property type="entry name" value="Ribosomal protein S5 domain 2-like"/>
    <property type="match status" value="1"/>
</dbReference>
<dbReference type="InterPro" id="IPR020568">
    <property type="entry name" value="Ribosomal_Su5_D2-typ_SF"/>
</dbReference>